<dbReference type="EMBL" id="GGEC01056576">
    <property type="protein sequence ID" value="MBX37060.1"/>
    <property type="molecule type" value="Transcribed_RNA"/>
</dbReference>
<feature type="transmembrane region" description="Helical" evidence="1">
    <location>
        <begin position="12"/>
        <end position="29"/>
    </location>
</feature>
<proteinExistence type="predicted"/>
<evidence type="ECO:0000256" key="1">
    <source>
        <dbReference type="SAM" id="Phobius"/>
    </source>
</evidence>
<reference evidence="2" key="1">
    <citation type="submission" date="2018-02" db="EMBL/GenBank/DDBJ databases">
        <title>Rhizophora mucronata_Transcriptome.</title>
        <authorList>
            <person name="Meera S.P."/>
            <person name="Sreeshan A."/>
            <person name="Augustine A."/>
        </authorList>
    </citation>
    <scope>NUCLEOTIDE SEQUENCE</scope>
    <source>
        <tissue evidence="2">Leaf</tissue>
    </source>
</reference>
<keyword evidence="1" id="KW-0812">Transmembrane</keyword>
<protein>
    <submittedName>
        <fullName evidence="2">Uncharacterized protein</fullName>
    </submittedName>
</protein>
<sequence>MLYSHLMVGDALTWIRMLLALCTLSMNIIQ</sequence>
<keyword evidence="1" id="KW-0472">Membrane</keyword>
<evidence type="ECO:0000313" key="2">
    <source>
        <dbReference type="EMBL" id="MBX37060.1"/>
    </source>
</evidence>
<dbReference type="AlphaFoldDB" id="A0A2P2N3J5"/>
<keyword evidence="1" id="KW-1133">Transmembrane helix</keyword>
<accession>A0A2P2N3J5</accession>
<organism evidence="2">
    <name type="scientific">Rhizophora mucronata</name>
    <name type="common">Asiatic mangrove</name>
    <dbReference type="NCBI Taxonomy" id="61149"/>
    <lineage>
        <taxon>Eukaryota</taxon>
        <taxon>Viridiplantae</taxon>
        <taxon>Streptophyta</taxon>
        <taxon>Embryophyta</taxon>
        <taxon>Tracheophyta</taxon>
        <taxon>Spermatophyta</taxon>
        <taxon>Magnoliopsida</taxon>
        <taxon>eudicotyledons</taxon>
        <taxon>Gunneridae</taxon>
        <taxon>Pentapetalae</taxon>
        <taxon>rosids</taxon>
        <taxon>fabids</taxon>
        <taxon>Malpighiales</taxon>
        <taxon>Rhizophoraceae</taxon>
        <taxon>Rhizophora</taxon>
    </lineage>
</organism>
<name>A0A2P2N3J5_RHIMU</name>